<keyword evidence="3" id="KW-1185">Reference proteome</keyword>
<feature type="compositionally biased region" description="Polar residues" evidence="1">
    <location>
        <begin position="151"/>
        <end position="161"/>
    </location>
</feature>
<feature type="compositionally biased region" description="Low complexity" evidence="1">
    <location>
        <begin position="439"/>
        <end position="449"/>
    </location>
</feature>
<organism evidence="2 3">
    <name type="scientific">Bugula neritina</name>
    <name type="common">Brown bryozoan</name>
    <name type="synonym">Sertularia neritina</name>
    <dbReference type="NCBI Taxonomy" id="10212"/>
    <lineage>
        <taxon>Eukaryota</taxon>
        <taxon>Metazoa</taxon>
        <taxon>Spiralia</taxon>
        <taxon>Lophotrochozoa</taxon>
        <taxon>Bryozoa</taxon>
        <taxon>Gymnolaemata</taxon>
        <taxon>Cheilostomatida</taxon>
        <taxon>Flustrina</taxon>
        <taxon>Buguloidea</taxon>
        <taxon>Bugulidae</taxon>
        <taxon>Bugula</taxon>
    </lineage>
</organism>
<feature type="region of interest" description="Disordered" evidence="1">
    <location>
        <begin position="293"/>
        <end position="348"/>
    </location>
</feature>
<feature type="compositionally biased region" description="Polar residues" evidence="1">
    <location>
        <begin position="293"/>
        <end position="318"/>
    </location>
</feature>
<feature type="compositionally biased region" description="Basic and acidic residues" evidence="1">
    <location>
        <begin position="107"/>
        <end position="118"/>
    </location>
</feature>
<gene>
    <name evidence="2" type="ORF">EB796_012663</name>
</gene>
<proteinExistence type="predicted"/>
<dbReference type="AlphaFoldDB" id="A0A7J7JRP8"/>
<reference evidence="2" key="1">
    <citation type="submission" date="2020-06" db="EMBL/GenBank/DDBJ databases">
        <title>Draft genome of Bugula neritina, a colonial animal packing powerful symbionts and potential medicines.</title>
        <authorList>
            <person name="Rayko M."/>
        </authorList>
    </citation>
    <scope>NUCLEOTIDE SEQUENCE [LARGE SCALE GENOMIC DNA]</scope>
    <source>
        <strain evidence="2">Kwan_BN1</strain>
    </source>
</reference>
<evidence type="ECO:0000256" key="1">
    <source>
        <dbReference type="SAM" id="MobiDB-lite"/>
    </source>
</evidence>
<name>A0A7J7JRP8_BUGNE</name>
<evidence type="ECO:0000313" key="3">
    <source>
        <dbReference type="Proteomes" id="UP000593567"/>
    </source>
</evidence>
<feature type="compositionally biased region" description="Polar residues" evidence="1">
    <location>
        <begin position="119"/>
        <end position="128"/>
    </location>
</feature>
<feature type="region of interest" description="Disordered" evidence="1">
    <location>
        <begin position="435"/>
        <end position="458"/>
    </location>
</feature>
<dbReference type="OrthoDB" id="6096242at2759"/>
<feature type="region of interest" description="Disordered" evidence="1">
    <location>
        <begin position="102"/>
        <end position="176"/>
    </location>
</feature>
<evidence type="ECO:0000313" key="2">
    <source>
        <dbReference type="EMBL" id="KAF6029032.1"/>
    </source>
</evidence>
<dbReference type="Proteomes" id="UP000593567">
    <property type="component" value="Unassembled WGS sequence"/>
</dbReference>
<accession>A0A7J7JRP8</accession>
<protein>
    <submittedName>
        <fullName evidence="2">Uncharacterized protein</fullName>
    </submittedName>
</protein>
<dbReference type="EMBL" id="VXIV02001862">
    <property type="protein sequence ID" value="KAF6029032.1"/>
    <property type="molecule type" value="Genomic_DNA"/>
</dbReference>
<sequence length="684" mass="75680">MATSATSRPANRKSFFKTFLKKGKKSETIGHSTGQRFDSLEKGSKSLSNYMKDKQTVVDHWVMEQNTANRLEVSGCKRSPSPVTIIHSDVITEKIGSKKAALSVSADHSRGSKGETSDTTRGGTSPRETLQRPDKKPPPPPASTASTKSAQSRLGASSMVKSTDKRMSLVNNNNNLPLHELKGNKMVLIKEKNGEFVPTNPSGEAANKKKVKIDERAVDGVYDEPWDDVDMVITKSILKMEESVSKSASKGGKQLKIPETIRHTNGKRVAAAHVHTRQISMPETSRKVEQVKMSTKSGKISPLSATDSGYESTSTTATIRREHSSASDLTHNRIPVLPNSSNIRTPPIKPTPIDSLPLCLEQISAMNVLTLQKLTKAFAQKDNSILAEKTIVWEDLVIENIPIHSNTRCVFYNGRLAQQPAQNLTIMLLPQQLRKSHKNNSSPNGSDSDSSSDKVTADCNKDSDVMPSTCVTLLRPHHSIESVLSFIKSRDSNSDSNNHLIMDSLYIILQVINIIFALAERQLQMESLSAGDLIISLDTDAVPTVYCHMISVKKYSADFSLTCEKLRMFMIQLTHASEKLRKSKSFNTVEDLIQSSSDAGDLKTIALIIQYLLWGPKDDEVKVMSVAENRKQAFDLWLHLSRAKLLNELVFQPLDKLKIYSMANFLNNTSGGELFKITKLLSTY</sequence>
<comment type="caution">
    <text evidence="2">The sequence shown here is derived from an EMBL/GenBank/DDBJ whole genome shotgun (WGS) entry which is preliminary data.</text>
</comment>